<keyword evidence="3" id="KW-1185">Reference proteome</keyword>
<evidence type="ECO:0000313" key="2">
    <source>
        <dbReference type="EMBL" id="RFC67740.1"/>
    </source>
</evidence>
<comment type="caution">
    <text evidence="2">The sequence shown here is derived from an EMBL/GenBank/DDBJ whole genome shotgun (WGS) entry which is preliminary data.</text>
</comment>
<dbReference type="InterPro" id="IPR021457">
    <property type="entry name" value="DUF3108"/>
</dbReference>
<feature type="signal peptide" evidence="1">
    <location>
        <begin position="1"/>
        <end position="25"/>
    </location>
</feature>
<accession>A0A371XET0</accession>
<proteinExistence type="predicted"/>
<reference evidence="3" key="1">
    <citation type="submission" date="2018-08" db="EMBL/GenBank/DDBJ databases">
        <authorList>
            <person name="Im W.T."/>
        </authorList>
    </citation>
    <scope>NUCLEOTIDE SEQUENCE [LARGE SCALE GENOMIC DNA]</scope>
    <source>
        <strain evidence="3">LA-28</strain>
    </source>
</reference>
<evidence type="ECO:0000313" key="3">
    <source>
        <dbReference type="Proteomes" id="UP000262379"/>
    </source>
</evidence>
<keyword evidence="1" id="KW-0732">Signal</keyword>
<protein>
    <submittedName>
        <fullName evidence="2">DUF3108 domain-containing protein</fullName>
    </submittedName>
</protein>
<dbReference type="EMBL" id="QURN01000006">
    <property type="protein sequence ID" value="RFC67740.1"/>
    <property type="molecule type" value="Genomic_DNA"/>
</dbReference>
<dbReference type="AlphaFoldDB" id="A0A371XET0"/>
<dbReference type="Pfam" id="PF11306">
    <property type="entry name" value="DUF3108"/>
    <property type="match status" value="1"/>
</dbReference>
<feature type="chain" id="PRO_5016589607" evidence="1">
    <location>
        <begin position="26"/>
        <end position="257"/>
    </location>
</feature>
<name>A0A371XET0_9HYPH</name>
<dbReference type="RefSeq" id="WP_116623574.1">
    <property type="nucleotide sequence ID" value="NZ_QURN01000006.1"/>
</dbReference>
<evidence type="ECO:0000256" key="1">
    <source>
        <dbReference type="SAM" id="SignalP"/>
    </source>
</evidence>
<gene>
    <name evidence="2" type="ORF">DY251_09070</name>
</gene>
<organism evidence="2 3">
    <name type="scientific">Mesorhizobium denitrificans</name>
    <dbReference type="NCBI Taxonomy" id="2294114"/>
    <lineage>
        <taxon>Bacteria</taxon>
        <taxon>Pseudomonadati</taxon>
        <taxon>Pseudomonadota</taxon>
        <taxon>Alphaproteobacteria</taxon>
        <taxon>Hyphomicrobiales</taxon>
        <taxon>Phyllobacteriaceae</taxon>
        <taxon>Mesorhizobium</taxon>
    </lineage>
</organism>
<sequence length="257" mass="27127">MANHSRQTAYYLAACLLFSAGAANAAEIYTGEYTVSYLGLPIARSTFTSTFNGDQVRINGSVSSAGIAKIFDSTTGSSSFAGRIGPQGVIPAAFNTSYKSGRKSQRTSITFADGNVVKTVNTPPTKKRRRWIPLRAGDLSAVSDPISATLLRVKSPAEICTRTIKVYDGEMRANVVLGHISTGDVPGYGDEAVTCSAKFVPVSGYRPDSSSLAYLKNQSKITIAFAPLGKTGIYAPVYATVGTKIGTVTVTARRTKG</sequence>
<dbReference type="Proteomes" id="UP000262379">
    <property type="component" value="Unassembled WGS sequence"/>
</dbReference>